<dbReference type="PANTHER" id="PTHR48417">
    <property type="entry name" value="ATP SYNTHASE F1 SUBUNIT EPSILON"/>
    <property type="match status" value="1"/>
</dbReference>
<evidence type="ECO:0000256" key="5">
    <source>
        <dbReference type="ARBA" id="ARBA00023128"/>
    </source>
</evidence>
<dbReference type="InterPro" id="IPR007648">
    <property type="entry name" value="ATPase_inhibitor_mt"/>
</dbReference>
<keyword evidence="3" id="KW-0809">Transit peptide</keyword>
<keyword evidence="4 7" id="KW-0175">Coiled coil</keyword>
<dbReference type="SUPFAM" id="SSF64602">
    <property type="entry name" value="F1 ATPase inhibitor, IF1, C-terminal domain"/>
    <property type="match status" value="1"/>
</dbReference>
<evidence type="ECO:0000256" key="2">
    <source>
        <dbReference type="ARBA" id="ARBA00010901"/>
    </source>
</evidence>
<dbReference type="FunFam" id="1.20.5.500:FF:000007">
    <property type="entry name" value="ATPase inhibitor, putative"/>
    <property type="match status" value="1"/>
</dbReference>
<dbReference type="GO" id="GO:0042030">
    <property type="term" value="F:ATPase inhibitor activity"/>
    <property type="evidence" value="ECO:0007669"/>
    <property type="project" value="InterPro"/>
</dbReference>
<dbReference type="Gene3D" id="1.20.5.500">
    <property type="entry name" value="Single helix bin"/>
    <property type="match status" value="1"/>
</dbReference>
<feature type="region of interest" description="Disordered" evidence="8">
    <location>
        <begin position="27"/>
        <end position="47"/>
    </location>
</feature>
<dbReference type="AlphaFoldDB" id="A0A1I7YME0"/>
<evidence type="ECO:0000256" key="8">
    <source>
        <dbReference type="SAM" id="MobiDB-lite"/>
    </source>
</evidence>
<evidence type="ECO:0000256" key="1">
    <source>
        <dbReference type="ARBA" id="ARBA00004173"/>
    </source>
</evidence>
<comment type="function">
    <text evidence="6">Thought to be a regulatory component of the ATP-synthesizing complex in the mitochondria.</text>
</comment>
<dbReference type="Proteomes" id="UP000095287">
    <property type="component" value="Unplaced"/>
</dbReference>
<keyword evidence="9" id="KW-1185">Reference proteome</keyword>
<organism evidence="9 10">
    <name type="scientific">Steinernema glaseri</name>
    <dbReference type="NCBI Taxonomy" id="37863"/>
    <lineage>
        <taxon>Eukaryota</taxon>
        <taxon>Metazoa</taxon>
        <taxon>Ecdysozoa</taxon>
        <taxon>Nematoda</taxon>
        <taxon>Chromadorea</taxon>
        <taxon>Rhabditida</taxon>
        <taxon>Tylenchina</taxon>
        <taxon>Panagrolaimomorpha</taxon>
        <taxon>Strongyloidoidea</taxon>
        <taxon>Steinernematidae</taxon>
        <taxon>Steinernema</taxon>
    </lineage>
</organism>
<evidence type="ECO:0000313" key="10">
    <source>
        <dbReference type="WBParaSite" id="L893_g1781.t2"/>
    </source>
</evidence>
<comment type="similarity">
    <text evidence="2 6">Belongs to the ATPase inhibitor family.</text>
</comment>
<sequence>MALRLVPRLGSINGVVVRGMCSPGSLGDLGAGSGKGGGGGGSIRDAGGAFGKLEAAREDEYFHKLQRTQLKAMKEQLAREIEHHEQQAGHHQDVIARHQKRIEELEKEAKKIVKE</sequence>
<keyword evidence="5 6" id="KW-0496">Mitochondrion</keyword>
<dbReference type="Pfam" id="PF04568">
    <property type="entry name" value="IATP"/>
    <property type="match status" value="1"/>
</dbReference>
<evidence type="ECO:0000313" key="9">
    <source>
        <dbReference type="Proteomes" id="UP000095287"/>
    </source>
</evidence>
<dbReference type="PANTHER" id="PTHR48417:SF1">
    <property type="entry name" value="ATP SYNTHASE F1 SUBUNIT EPSILON"/>
    <property type="match status" value="1"/>
</dbReference>
<dbReference type="WBParaSite" id="L893_g1781.t2">
    <property type="protein sequence ID" value="L893_g1781.t2"/>
    <property type="gene ID" value="L893_g1781"/>
</dbReference>
<evidence type="ECO:0000256" key="6">
    <source>
        <dbReference type="RuleBase" id="RU368087"/>
    </source>
</evidence>
<evidence type="ECO:0000256" key="4">
    <source>
        <dbReference type="ARBA" id="ARBA00023054"/>
    </source>
</evidence>
<comment type="subcellular location">
    <subcellularLocation>
        <location evidence="1 6">Mitochondrion</location>
    </subcellularLocation>
</comment>
<feature type="coiled-coil region" evidence="7">
    <location>
        <begin position="67"/>
        <end position="115"/>
    </location>
</feature>
<proteinExistence type="inferred from homology"/>
<feature type="compositionally biased region" description="Gly residues" evidence="8">
    <location>
        <begin position="27"/>
        <end position="42"/>
    </location>
</feature>
<protein>
    <recommendedName>
        <fullName evidence="6">ATPase inhibitor, mitochondrial</fullName>
    </recommendedName>
</protein>
<accession>A0A1I7YME0</accession>
<dbReference type="GO" id="GO:0005739">
    <property type="term" value="C:mitochondrion"/>
    <property type="evidence" value="ECO:0007669"/>
    <property type="project" value="UniProtKB-SubCell"/>
</dbReference>
<evidence type="ECO:0000256" key="3">
    <source>
        <dbReference type="ARBA" id="ARBA00022946"/>
    </source>
</evidence>
<reference evidence="10" key="1">
    <citation type="submission" date="2016-11" db="UniProtKB">
        <authorList>
            <consortium name="WormBaseParasite"/>
        </authorList>
    </citation>
    <scope>IDENTIFICATION</scope>
</reference>
<evidence type="ECO:0000256" key="7">
    <source>
        <dbReference type="SAM" id="Coils"/>
    </source>
</evidence>
<name>A0A1I7YME0_9BILA</name>